<evidence type="ECO:0000256" key="2">
    <source>
        <dbReference type="ARBA" id="ARBA00022801"/>
    </source>
</evidence>
<dbReference type="InterPro" id="IPR001254">
    <property type="entry name" value="Trypsin_dom"/>
</dbReference>
<keyword evidence="2" id="KW-0378">Hydrolase</keyword>
<protein>
    <recommendedName>
        <fullName evidence="4">Peptidase S1 domain-containing protein</fullName>
    </recommendedName>
</protein>
<evidence type="ECO:0000256" key="1">
    <source>
        <dbReference type="ARBA" id="ARBA00022670"/>
    </source>
</evidence>
<evidence type="ECO:0000259" key="4">
    <source>
        <dbReference type="Pfam" id="PF00089"/>
    </source>
</evidence>
<proteinExistence type="predicted"/>
<dbReference type="InterPro" id="IPR009003">
    <property type="entry name" value="Peptidase_S1_PA"/>
</dbReference>
<dbReference type="AlphaFoldDB" id="A0A9W9YKK1"/>
<dbReference type="Proteomes" id="UP001163046">
    <property type="component" value="Unassembled WGS sequence"/>
</dbReference>
<dbReference type="GO" id="GO:0006508">
    <property type="term" value="P:proteolysis"/>
    <property type="evidence" value="ECO:0007669"/>
    <property type="project" value="UniProtKB-KW"/>
</dbReference>
<evidence type="ECO:0000313" key="6">
    <source>
        <dbReference type="Proteomes" id="UP001163046"/>
    </source>
</evidence>
<dbReference type="InterPro" id="IPR050127">
    <property type="entry name" value="Serine_Proteases_S1"/>
</dbReference>
<sequence>MWIQTQYTNCWWYRGPQRSMAVASSSQDKFWFYVLWRNFSSSTMGCHCSALRPGKSPSSIRVRLGAHYRSANEGTAQDFEIERIISHHSYKRPYGMAHDIAMLKLRRPAQINKAVNLACLPGSSGRVSRWKNMLGYRLRNTLFWRFAS</sequence>
<dbReference type="Pfam" id="PF00089">
    <property type="entry name" value="Trypsin"/>
    <property type="match status" value="1"/>
</dbReference>
<keyword evidence="3" id="KW-0720">Serine protease</keyword>
<dbReference type="GO" id="GO:0005615">
    <property type="term" value="C:extracellular space"/>
    <property type="evidence" value="ECO:0007669"/>
    <property type="project" value="TreeGrafter"/>
</dbReference>
<dbReference type="PANTHER" id="PTHR24264">
    <property type="entry name" value="TRYPSIN-RELATED"/>
    <property type="match status" value="1"/>
</dbReference>
<accession>A0A9W9YKK1</accession>
<dbReference type="InterPro" id="IPR043504">
    <property type="entry name" value="Peptidase_S1_PA_chymotrypsin"/>
</dbReference>
<dbReference type="SUPFAM" id="SSF50494">
    <property type="entry name" value="Trypsin-like serine proteases"/>
    <property type="match status" value="1"/>
</dbReference>
<reference evidence="5" key="1">
    <citation type="submission" date="2023-01" db="EMBL/GenBank/DDBJ databases">
        <title>Genome assembly of the deep-sea coral Lophelia pertusa.</title>
        <authorList>
            <person name="Herrera S."/>
            <person name="Cordes E."/>
        </authorList>
    </citation>
    <scope>NUCLEOTIDE SEQUENCE</scope>
    <source>
        <strain evidence="5">USNM1676648</strain>
        <tissue evidence="5">Polyp</tissue>
    </source>
</reference>
<gene>
    <name evidence="5" type="ORF">OS493_028292</name>
</gene>
<keyword evidence="6" id="KW-1185">Reference proteome</keyword>
<dbReference type="PANTHER" id="PTHR24264:SF54">
    <property type="entry name" value="PEPTIDASE S1 DOMAIN-CONTAINING PROTEIN"/>
    <property type="match status" value="1"/>
</dbReference>
<comment type="caution">
    <text evidence="5">The sequence shown here is derived from an EMBL/GenBank/DDBJ whole genome shotgun (WGS) entry which is preliminary data.</text>
</comment>
<feature type="domain" description="Peptidase S1" evidence="4">
    <location>
        <begin position="47"/>
        <end position="125"/>
    </location>
</feature>
<keyword evidence="1" id="KW-0645">Protease</keyword>
<dbReference type="GO" id="GO:0004252">
    <property type="term" value="F:serine-type endopeptidase activity"/>
    <property type="evidence" value="ECO:0007669"/>
    <property type="project" value="InterPro"/>
</dbReference>
<dbReference type="OrthoDB" id="10059102at2759"/>
<dbReference type="EMBL" id="MU827328">
    <property type="protein sequence ID" value="KAJ7355071.1"/>
    <property type="molecule type" value="Genomic_DNA"/>
</dbReference>
<evidence type="ECO:0000313" key="5">
    <source>
        <dbReference type="EMBL" id="KAJ7355071.1"/>
    </source>
</evidence>
<evidence type="ECO:0000256" key="3">
    <source>
        <dbReference type="ARBA" id="ARBA00022825"/>
    </source>
</evidence>
<dbReference type="Gene3D" id="2.40.10.10">
    <property type="entry name" value="Trypsin-like serine proteases"/>
    <property type="match status" value="1"/>
</dbReference>
<name>A0A9W9YKK1_9CNID</name>
<organism evidence="5 6">
    <name type="scientific">Desmophyllum pertusum</name>
    <dbReference type="NCBI Taxonomy" id="174260"/>
    <lineage>
        <taxon>Eukaryota</taxon>
        <taxon>Metazoa</taxon>
        <taxon>Cnidaria</taxon>
        <taxon>Anthozoa</taxon>
        <taxon>Hexacorallia</taxon>
        <taxon>Scleractinia</taxon>
        <taxon>Caryophylliina</taxon>
        <taxon>Caryophylliidae</taxon>
        <taxon>Desmophyllum</taxon>
    </lineage>
</organism>